<accession>A0AAN0VGI3</accession>
<dbReference type="SUPFAM" id="SSF47240">
    <property type="entry name" value="Ferritin-like"/>
    <property type="match status" value="1"/>
</dbReference>
<reference evidence="2" key="1">
    <citation type="submission" date="2012-06" db="EMBL/GenBank/DDBJ databases">
        <title>Genome analysis of multiple Granulibacter bethesdensis isolates demonstrates substantial genome diversity.</title>
        <authorList>
            <person name="Greenberg D.E."/>
            <person name="Porcella S.F."/>
            <person name="Zarember K."/>
            <person name="Zelazny A.M."/>
            <person name="Bruno D."/>
            <person name="Martens C."/>
            <person name="Barbian K.D."/>
            <person name="Jaske E."/>
            <person name="Holland S.M."/>
        </authorList>
    </citation>
    <scope>NUCLEOTIDE SEQUENCE [LARGE SCALE GENOMIC DNA]</scope>
    <source>
        <strain evidence="2">CGDNIH3</strain>
    </source>
</reference>
<dbReference type="RefSeq" id="WP_025287373.1">
    <property type="nucleotide sequence ID" value="NZ_CP003181.2"/>
</dbReference>
<dbReference type="Proteomes" id="UP000019438">
    <property type="component" value="Chromosome"/>
</dbReference>
<dbReference type="GO" id="GO:0016491">
    <property type="term" value="F:oxidoreductase activity"/>
    <property type="evidence" value="ECO:0007669"/>
    <property type="project" value="InterPro"/>
</dbReference>
<dbReference type="AlphaFoldDB" id="A0AAN0VGI3"/>
<organism evidence="1 2">
    <name type="scientific">Granulibacter bethesdensis</name>
    <dbReference type="NCBI Taxonomy" id="364410"/>
    <lineage>
        <taxon>Bacteria</taxon>
        <taxon>Pseudomonadati</taxon>
        <taxon>Pseudomonadota</taxon>
        <taxon>Alphaproteobacteria</taxon>
        <taxon>Acetobacterales</taxon>
        <taxon>Acetobacteraceae</taxon>
        <taxon>Granulibacter</taxon>
    </lineage>
</organism>
<protein>
    <recommendedName>
        <fullName evidence="3">Rubrerythrin family protein</fullName>
    </recommendedName>
</protein>
<dbReference type="KEGG" id="gbc:GbCGDNIH3_2053"/>
<dbReference type="InterPro" id="IPR009078">
    <property type="entry name" value="Ferritin-like_SF"/>
</dbReference>
<name>A0AAN0VGI3_9PROT</name>
<gene>
    <name evidence="1" type="ORF">GbCGDNIH3_2053</name>
</gene>
<dbReference type="InterPro" id="IPR012348">
    <property type="entry name" value="RNR-like"/>
</dbReference>
<proteinExistence type="predicted"/>
<sequence length="287" mass="32486">MKHWRIEDVPWSDFDPALVDPAIVPLVKAAAMVERNGTDYAVYLNGVFRDDPDFSGAADRWAVEEVQHGDALGKWASLADPDWNYEAAFARYKAGYQIDLSANASIRGSRTGELIARCMVETGTSSYYTALGDATEEPVLKHICKLIAADEYRHFKLFYDHMRRYLDREKIGFLSRLRIAAGRIGESEDDELAFAYHCGNEAENTPYSHERCIAAYMSQAMGYYRYHHIQRATGMVFKSVGLMPHGRLSTLSTKLAWALMQRRRKHFLRQPAGKDAAMQMQSLAKAA</sequence>
<evidence type="ECO:0000313" key="2">
    <source>
        <dbReference type="Proteomes" id="UP000019438"/>
    </source>
</evidence>
<evidence type="ECO:0000313" key="1">
    <source>
        <dbReference type="EMBL" id="AHJ63944.1"/>
    </source>
</evidence>
<dbReference type="Gene3D" id="1.10.620.20">
    <property type="entry name" value="Ribonucleotide Reductase, subunit A"/>
    <property type="match status" value="1"/>
</dbReference>
<evidence type="ECO:0008006" key="3">
    <source>
        <dbReference type="Google" id="ProtNLM"/>
    </source>
</evidence>
<dbReference type="EMBL" id="CP003181">
    <property type="protein sequence ID" value="AHJ63944.1"/>
    <property type="molecule type" value="Genomic_DNA"/>
</dbReference>